<keyword evidence="2" id="KW-1185">Reference proteome</keyword>
<sequence length="79" mass="8743">IQYGDVVLCNPCRANLDTGSSDTFAPAEALNILVQHSVVEKHANGVLHVSSQNLHRVQALKVKLNSHVFTLWPQELTRL</sequence>
<evidence type="ECO:0000313" key="1">
    <source>
        <dbReference type="EMBL" id="TGZ49542.1"/>
    </source>
</evidence>
<reference evidence="1 2" key="1">
    <citation type="journal article" date="2019" name="BMC Genomics">
        <title>New insights from Opisthorchis felineus genome: update on genomics of the epidemiologically important liver flukes.</title>
        <authorList>
            <person name="Ershov N.I."/>
            <person name="Mordvinov V.A."/>
            <person name="Prokhortchouk E.B."/>
            <person name="Pakharukova M.Y."/>
            <person name="Gunbin K.V."/>
            <person name="Ustyantsev K."/>
            <person name="Genaev M.A."/>
            <person name="Blinov A.G."/>
            <person name="Mazur A."/>
            <person name="Boulygina E."/>
            <person name="Tsygankova S."/>
            <person name="Khrameeva E."/>
            <person name="Chekanov N."/>
            <person name="Fan G."/>
            <person name="Xiao A."/>
            <person name="Zhang H."/>
            <person name="Xu X."/>
            <person name="Yang H."/>
            <person name="Solovyev V."/>
            <person name="Lee S.M."/>
            <person name="Liu X."/>
            <person name="Afonnikov D.A."/>
            <person name="Skryabin K.G."/>
        </authorList>
    </citation>
    <scope>NUCLEOTIDE SEQUENCE [LARGE SCALE GENOMIC DNA]</scope>
    <source>
        <strain evidence="1">AK-0245</strain>
        <tissue evidence="1">Whole organism</tissue>
    </source>
</reference>
<evidence type="ECO:0000313" key="2">
    <source>
        <dbReference type="Proteomes" id="UP000308267"/>
    </source>
</evidence>
<dbReference type="Proteomes" id="UP000308267">
    <property type="component" value="Unassembled WGS sequence"/>
</dbReference>
<dbReference type="AlphaFoldDB" id="A0A4S2KJ34"/>
<dbReference type="EMBL" id="SJOL01011097">
    <property type="protein sequence ID" value="TGZ49542.1"/>
    <property type="molecule type" value="Genomic_DNA"/>
</dbReference>
<dbReference type="InterPro" id="IPR021109">
    <property type="entry name" value="Peptidase_aspartic_dom_sf"/>
</dbReference>
<dbReference type="SUPFAM" id="SSF50630">
    <property type="entry name" value="Acid proteases"/>
    <property type="match status" value="1"/>
</dbReference>
<accession>A0A4S2KJ34</accession>
<name>A0A4S2KJ34_OPIFE</name>
<proteinExistence type="predicted"/>
<dbReference type="STRING" id="147828.A0A4S2KJ34"/>
<protein>
    <submittedName>
        <fullName evidence="1">Uncharacterized protein</fullName>
    </submittedName>
</protein>
<comment type="caution">
    <text evidence="1">The sequence shown here is derived from an EMBL/GenBank/DDBJ whole genome shotgun (WGS) entry which is preliminary data.</text>
</comment>
<organism evidence="1 2">
    <name type="scientific">Opisthorchis felineus</name>
    <dbReference type="NCBI Taxonomy" id="147828"/>
    <lineage>
        <taxon>Eukaryota</taxon>
        <taxon>Metazoa</taxon>
        <taxon>Spiralia</taxon>
        <taxon>Lophotrochozoa</taxon>
        <taxon>Platyhelminthes</taxon>
        <taxon>Trematoda</taxon>
        <taxon>Digenea</taxon>
        <taxon>Opisthorchiida</taxon>
        <taxon>Opisthorchiata</taxon>
        <taxon>Opisthorchiidae</taxon>
        <taxon>Opisthorchis</taxon>
    </lineage>
</organism>
<dbReference type="OrthoDB" id="15189at2759"/>
<feature type="non-terminal residue" evidence="1">
    <location>
        <position position="1"/>
    </location>
</feature>
<dbReference type="Gene3D" id="2.40.70.10">
    <property type="entry name" value="Acid Proteases"/>
    <property type="match status" value="1"/>
</dbReference>
<feature type="non-terminal residue" evidence="1">
    <location>
        <position position="79"/>
    </location>
</feature>
<gene>
    <name evidence="1" type="ORF">CRM22_010909</name>
</gene>